<evidence type="ECO:0000259" key="1">
    <source>
        <dbReference type="Pfam" id="PF01370"/>
    </source>
</evidence>
<dbReference type="EC" id="1.1.1.367" evidence="3"/>
<reference evidence="3 4" key="1">
    <citation type="submission" date="2020-07" db="EMBL/GenBank/DDBJ databases">
        <title>Sequencing the genomes of 1000 actinobacteria strains.</title>
        <authorList>
            <person name="Klenk H.-P."/>
        </authorList>
    </citation>
    <scope>NUCLEOTIDE SEQUENCE [LARGE SCALE GENOMIC DNA]</scope>
    <source>
        <strain evidence="3 4">DSM 23819</strain>
    </source>
</reference>
<dbReference type="EMBL" id="JACCAA010000001">
    <property type="protein sequence ID" value="NYG59804.1"/>
    <property type="molecule type" value="Genomic_DNA"/>
</dbReference>
<sequence>MKVAITGGHGFLGWHTSCRLRSTRGIEPVRLNRAEYTDGTLFSAVGEADIVIHVAGVNRADSDTAVEAGNVELARLLADCIEKSGRAIHVVYANSIQAKLDNPYGRGKAAAAEILRTATDSNGGTMSDVLLPNLFGEHGRPGYNSFVATFASDVAQGGSPTVTGDREIELLHAQRAAEVLIRAAEERIDGPVEPRGVPRRIAKVLSMLVSFNELYASGEIPDLTDSFALDLFNTYRSYLRTDHFPIHPQIHADPRGELFETARTHGGTGQAFVSITVPGAMRGDHYHLNKVERFFVVKGEAEIKLRRLLHDEVLTYRLSGDQPGFVDMPTMWVHNIKNVGEGELITMFWADQLLDPVNPDQFPEKVTAEEATR</sequence>
<feature type="domain" description="Capsular polysaccharide assembling protein CapF C-terminal" evidence="2">
    <location>
        <begin position="251"/>
        <end position="362"/>
    </location>
</feature>
<dbReference type="SUPFAM" id="SSF51182">
    <property type="entry name" value="RmlC-like cupins"/>
    <property type="match status" value="1"/>
</dbReference>
<protein>
    <submittedName>
        <fullName evidence="3">UDP-2-acetamido-2,6-beta-L-arabino-hexul-4-ose reductase</fullName>
        <ecNumber evidence="3">1.1.1.367</ecNumber>
    </submittedName>
</protein>
<dbReference type="Pfam" id="PF01370">
    <property type="entry name" value="Epimerase"/>
    <property type="match status" value="1"/>
</dbReference>
<dbReference type="AlphaFoldDB" id="A0A7Y9UU25"/>
<comment type="caution">
    <text evidence="3">The sequence shown here is derived from an EMBL/GenBank/DDBJ whole genome shotgun (WGS) entry which is preliminary data.</text>
</comment>
<dbReference type="Gene3D" id="3.40.50.720">
    <property type="entry name" value="NAD(P)-binding Rossmann-like Domain"/>
    <property type="match status" value="1"/>
</dbReference>
<evidence type="ECO:0000313" key="3">
    <source>
        <dbReference type="EMBL" id="NYG59804.1"/>
    </source>
</evidence>
<name>A0A7Y9UU25_9ACTN</name>
<dbReference type="RefSeq" id="WP_179502818.1">
    <property type="nucleotide sequence ID" value="NZ_JACCAA010000001.1"/>
</dbReference>
<proteinExistence type="predicted"/>
<organism evidence="3 4">
    <name type="scientific">Nocardioides daedukensis</name>
    <dbReference type="NCBI Taxonomy" id="634462"/>
    <lineage>
        <taxon>Bacteria</taxon>
        <taxon>Bacillati</taxon>
        <taxon>Actinomycetota</taxon>
        <taxon>Actinomycetes</taxon>
        <taxon>Propionibacteriales</taxon>
        <taxon>Nocardioidaceae</taxon>
        <taxon>Nocardioides</taxon>
    </lineage>
</organism>
<dbReference type="InterPro" id="IPR029303">
    <property type="entry name" value="CapF_C"/>
</dbReference>
<accession>A0A7Y9UU25</accession>
<dbReference type="InterPro" id="IPR014710">
    <property type="entry name" value="RmlC-like_jellyroll"/>
</dbReference>
<keyword evidence="4" id="KW-1185">Reference proteome</keyword>
<dbReference type="InterPro" id="IPR036291">
    <property type="entry name" value="NAD(P)-bd_dom_sf"/>
</dbReference>
<evidence type="ECO:0000259" key="2">
    <source>
        <dbReference type="Pfam" id="PF14667"/>
    </source>
</evidence>
<dbReference type="GO" id="GO:0016491">
    <property type="term" value="F:oxidoreductase activity"/>
    <property type="evidence" value="ECO:0007669"/>
    <property type="project" value="UniProtKB-KW"/>
</dbReference>
<dbReference type="Proteomes" id="UP000540656">
    <property type="component" value="Unassembled WGS sequence"/>
</dbReference>
<dbReference type="Pfam" id="PF14667">
    <property type="entry name" value="Polysacc_synt_C"/>
    <property type="match status" value="1"/>
</dbReference>
<gene>
    <name evidence="3" type="ORF">BJ980_002727</name>
</gene>
<dbReference type="Gene3D" id="2.60.120.10">
    <property type="entry name" value="Jelly Rolls"/>
    <property type="match status" value="1"/>
</dbReference>
<dbReference type="InterPro" id="IPR011051">
    <property type="entry name" value="RmlC_Cupin_sf"/>
</dbReference>
<dbReference type="InterPro" id="IPR001509">
    <property type="entry name" value="Epimerase_deHydtase"/>
</dbReference>
<feature type="domain" description="NAD-dependent epimerase/dehydratase" evidence="1">
    <location>
        <begin position="4"/>
        <end position="186"/>
    </location>
</feature>
<keyword evidence="3" id="KW-0560">Oxidoreductase</keyword>
<evidence type="ECO:0000313" key="4">
    <source>
        <dbReference type="Proteomes" id="UP000540656"/>
    </source>
</evidence>
<dbReference type="SUPFAM" id="SSF51735">
    <property type="entry name" value="NAD(P)-binding Rossmann-fold domains"/>
    <property type="match status" value="1"/>
</dbReference>